<dbReference type="AlphaFoldDB" id="A0A1T4M183"/>
<evidence type="ECO:0000256" key="9">
    <source>
        <dbReference type="ARBA" id="ARBA00046608"/>
    </source>
</evidence>
<dbReference type="SUPFAM" id="SSF53659">
    <property type="entry name" value="Isocitrate/Isopropylmalate dehydrogenase-like"/>
    <property type="match status" value="1"/>
</dbReference>
<evidence type="ECO:0000256" key="10">
    <source>
        <dbReference type="HAMAP-Rule" id="MF_00019"/>
    </source>
</evidence>
<dbReference type="PANTHER" id="PTHR30100:SF1">
    <property type="entry name" value="PHOSPHATE ACYLTRANSFERASE"/>
    <property type="match status" value="1"/>
</dbReference>
<evidence type="ECO:0000256" key="8">
    <source>
        <dbReference type="ARBA" id="ARBA00024069"/>
    </source>
</evidence>
<accession>A0A1T4M183</accession>
<keyword evidence="6 10" id="KW-0594">Phospholipid biosynthesis</keyword>
<dbReference type="NCBIfam" id="TIGR00182">
    <property type="entry name" value="plsX"/>
    <property type="match status" value="1"/>
</dbReference>
<name>A0A1T4M183_9LACT</name>
<dbReference type="InterPro" id="IPR012281">
    <property type="entry name" value="Phospholipid_synth_PlsX-like"/>
</dbReference>
<keyword evidence="11" id="KW-0012">Acyltransferase</keyword>
<evidence type="ECO:0000256" key="7">
    <source>
        <dbReference type="ARBA" id="ARBA00023264"/>
    </source>
</evidence>
<keyword evidence="12" id="KW-1185">Reference proteome</keyword>
<sequence length="333" mass="35396">MFKIAIDAMGGDHAPNAVVEGVNKAIATFPEIEVLLFGDEAQIKPLLTVEDRVTIVHTDEVVESDDEPVAAVRRKKGSSMVMAAQYVKEKKADALLSAGNTGALLASGLLVVGRMKGIDRPGLMPVLPTFNPESPHLILADAGANADCKPNNLYQFAVLASFYAKAMFGIANPRVGLINNGTEETKGNELTKAAFPLLKEATELNFVGNVEAKELLQGVCDIAITDGFTGNAILKSLEGTSKTIFKAIKNQLLNSGFKAKLGGLLIKNALSDLKDQFDDTKEGGAILLGVQAPVIKAHGSSNEEAIFNAIRQANKILTSNVVEEIANHFRSLS</sequence>
<evidence type="ECO:0000256" key="2">
    <source>
        <dbReference type="ARBA" id="ARBA00022490"/>
    </source>
</evidence>
<evidence type="ECO:0000256" key="5">
    <source>
        <dbReference type="ARBA" id="ARBA00023098"/>
    </source>
</evidence>
<keyword evidence="2 10" id="KW-0963">Cytoplasm</keyword>
<comment type="similarity">
    <text evidence="10">Belongs to the PlsX family.</text>
</comment>
<organism evidence="11 12">
    <name type="scientific">Globicatella sulfidifaciens DSM 15739</name>
    <dbReference type="NCBI Taxonomy" id="1121925"/>
    <lineage>
        <taxon>Bacteria</taxon>
        <taxon>Bacillati</taxon>
        <taxon>Bacillota</taxon>
        <taxon>Bacilli</taxon>
        <taxon>Lactobacillales</taxon>
        <taxon>Aerococcaceae</taxon>
        <taxon>Globicatella</taxon>
    </lineage>
</organism>
<dbReference type="STRING" id="1121925.SAMN02746011_01276"/>
<dbReference type="Proteomes" id="UP000189941">
    <property type="component" value="Unassembled WGS sequence"/>
</dbReference>
<protein>
    <recommendedName>
        <fullName evidence="8 10">Phosphate acyltransferase</fullName>
        <ecNumber evidence="8 10">2.3.1.274</ecNumber>
    </recommendedName>
    <alternativeName>
        <fullName evidence="10">Acyl-ACP phosphotransacylase</fullName>
    </alternativeName>
    <alternativeName>
        <fullName evidence="10">Acyl-[acyl-carrier-protein]--phosphate acyltransferase</fullName>
    </alternativeName>
    <alternativeName>
        <fullName evidence="10">Phosphate-acyl-ACP acyltransferase</fullName>
    </alternativeName>
</protein>
<evidence type="ECO:0000313" key="12">
    <source>
        <dbReference type="Proteomes" id="UP000189941"/>
    </source>
</evidence>
<dbReference type="GO" id="GO:0043811">
    <property type="term" value="F:phosphate:acyl-[acyl carrier protein] acyltransferase activity"/>
    <property type="evidence" value="ECO:0007669"/>
    <property type="project" value="UniProtKB-UniRule"/>
</dbReference>
<dbReference type="Gene3D" id="3.40.718.10">
    <property type="entry name" value="Isopropylmalate Dehydrogenase"/>
    <property type="match status" value="1"/>
</dbReference>
<dbReference type="OrthoDB" id="9806408at2"/>
<comment type="pathway">
    <text evidence="10">Lipid metabolism; phospholipid metabolism.</text>
</comment>
<comment type="catalytic activity">
    <reaction evidence="1 10">
        <text>a fatty acyl-[ACP] + phosphate = an acyl phosphate + holo-[ACP]</text>
        <dbReference type="Rhea" id="RHEA:42292"/>
        <dbReference type="Rhea" id="RHEA-COMP:9685"/>
        <dbReference type="Rhea" id="RHEA-COMP:14125"/>
        <dbReference type="ChEBI" id="CHEBI:43474"/>
        <dbReference type="ChEBI" id="CHEBI:59918"/>
        <dbReference type="ChEBI" id="CHEBI:64479"/>
        <dbReference type="ChEBI" id="CHEBI:138651"/>
        <dbReference type="EC" id="2.3.1.274"/>
    </reaction>
</comment>
<dbReference type="HAMAP" id="MF_00019">
    <property type="entry name" value="PlsX"/>
    <property type="match status" value="1"/>
</dbReference>
<comment type="subunit">
    <text evidence="9 10">Homodimer. Probably interacts with PlsY.</text>
</comment>
<comment type="function">
    <text evidence="10">Catalyzes the reversible formation of acyl-phosphate (acyl-PO(4)) from acyl-[acyl-carrier-protein] (acyl-ACP). This enzyme utilizes acyl-ACP as fatty acyl donor, but not acyl-CoA.</text>
</comment>
<evidence type="ECO:0000256" key="6">
    <source>
        <dbReference type="ARBA" id="ARBA00023209"/>
    </source>
</evidence>
<dbReference type="EC" id="2.3.1.274" evidence="8 10"/>
<evidence type="ECO:0000256" key="3">
    <source>
        <dbReference type="ARBA" id="ARBA00022516"/>
    </source>
</evidence>
<dbReference type="PIRSF" id="PIRSF002465">
    <property type="entry name" value="Phsphlp_syn_PlsX"/>
    <property type="match status" value="1"/>
</dbReference>
<dbReference type="PANTHER" id="PTHR30100">
    <property type="entry name" value="FATTY ACID/PHOSPHOLIPID SYNTHESIS PROTEIN PLSX"/>
    <property type="match status" value="1"/>
</dbReference>
<proteinExistence type="inferred from homology"/>
<comment type="subcellular location">
    <subcellularLocation>
        <location evidence="10">Cytoplasm</location>
    </subcellularLocation>
    <text evidence="10">Associated with the membrane possibly through PlsY.</text>
</comment>
<keyword evidence="4 10" id="KW-0808">Transferase</keyword>
<reference evidence="12" key="1">
    <citation type="submission" date="2017-02" db="EMBL/GenBank/DDBJ databases">
        <authorList>
            <person name="Varghese N."/>
            <person name="Submissions S."/>
        </authorList>
    </citation>
    <scope>NUCLEOTIDE SEQUENCE [LARGE SCALE GENOMIC DNA]</scope>
    <source>
        <strain evidence="12">DSM 15739</strain>
    </source>
</reference>
<gene>
    <name evidence="10" type="primary">plsX</name>
    <name evidence="11" type="ORF">SAMN02746011_01276</name>
</gene>
<dbReference type="Pfam" id="PF02504">
    <property type="entry name" value="FA_synthesis"/>
    <property type="match status" value="1"/>
</dbReference>
<dbReference type="GO" id="GO:0005737">
    <property type="term" value="C:cytoplasm"/>
    <property type="evidence" value="ECO:0007669"/>
    <property type="project" value="UniProtKB-SubCell"/>
</dbReference>
<dbReference type="UniPathway" id="UPA00085"/>
<dbReference type="EMBL" id="FUWO01000010">
    <property type="protein sequence ID" value="SJZ60484.1"/>
    <property type="molecule type" value="Genomic_DNA"/>
</dbReference>
<dbReference type="InterPro" id="IPR003664">
    <property type="entry name" value="FA_synthesis"/>
</dbReference>
<keyword evidence="5 10" id="KW-0443">Lipid metabolism</keyword>
<evidence type="ECO:0000256" key="4">
    <source>
        <dbReference type="ARBA" id="ARBA00022679"/>
    </source>
</evidence>
<dbReference type="GO" id="GO:0006633">
    <property type="term" value="P:fatty acid biosynthetic process"/>
    <property type="evidence" value="ECO:0007669"/>
    <property type="project" value="UniProtKB-UniRule"/>
</dbReference>
<evidence type="ECO:0000313" key="11">
    <source>
        <dbReference type="EMBL" id="SJZ60484.1"/>
    </source>
</evidence>
<keyword evidence="7 10" id="KW-1208">Phospholipid metabolism</keyword>
<keyword evidence="3 10" id="KW-0444">Lipid biosynthesis</keyword>
<evidence type="ECO:0000256" key="1">
    <source>
        <dbReference type="ARBA" id="ARBA00001232"/>
    </source>
</evidence>
<dbReference type="RefSeq" id="WP_078756026.1">
    <property type="nucleotide sequence ID" value="NZ_FUWO01000010.1"/>
</dbReference>
<dbReference type="GO" id="GO:0008654">
    <property type="term" value="P:phospholipid biosynthetic process"/>
    <property type="evidence" value="ECO:0007669"/>
    <property type="project" value="UniProtKB-KW"/>
</dbReference>